<dbReference type="OrthoDB" id="10361615at2759"/>
<feature type="transmembrane region" description="Helical" evidence="1">
    <location>
        <begin position="60"/>
        <end position="86"/>
    </location>
</feature>
<reference evidence="3" key="1">
    <citation type="journal article" date="2021" name="Nat. Commun.">
        <title>Genetic determinants of endophytism in the Arabidopsis root mycobiome.</title>
        <authorList>
            <person name="Mesny F."/>
            <person name="Miyauchi S."/>
            <person name="Thiergart T."/>
            <person name="Pickel B."/>
            <person name="Atanasova L."/>
            <person name="Karlsson M."/>
            <person name="Huettel B."/>
            <person name="Barry K.W."/>
            <person name="Haridas S."/>
            <person name="Chen C."/>
            <person name="Bauer D."/>
            <person name="Andreopoulos W."/>
            <person name="Pangilinan J."/>
            <person name="LaButti K."/>
            <person name="Riley R."/>
            <person name="Lipzen A."/>
            <person name="Clum A."/>
            <person name="Drula E."/>
            <person name="Henrissat B."/>
            <person name="Kohler A."/>
            <person name="Grigoriev I.V."/>
            <person name="Martin F.M."/>
            <person name="Hacquard S."/>
        </authorList>
    </citation>
    <scope>NUCLEOTIDE SEQUENCE</scope>
    <source>
        <strain evidence="3">MPI-SDFR-AT-0068</strain>
    </source>
</reference>
<sequence>MMPFSSSLEGGSCSHSSFKKVSPCAGGIDTPSLVIRGYPRSFLSCAAEAWPVTYKQDSPLAFLFFLFFTIIRLLCRCSFAFYLYGFHCCSHNTLSRSQHISSIELSASEMQYLYVLASLAFISTVAAVPPFQCAGSVGIAPLDPDLDIGLHMINDERSKSGLSELVWDKALRDSSLSRACQLAKSHLTDHHRPSGEAIYMEKVATCHSPPVTHQSMAWTLQTAANSWLFVGKQNTGDAVKDAQIDWSHRRM</sequence>
<organism evidence="3 4">
    <name type="scientific">Fusarium tricinctum</name>
    <dbReference type="NCBI Taxonomy" id="61284"/>
    <lineage>
        <taxon>Eukaryota</taxon>
        <taxon>Fungi</taxon>
        <taxon>Dikarya</taxon>
        <taxon>Ascomycota</taxon>
        <taxon>Pezizomycotina</taxon>
        <taxon>Sordariomycetes</taxon>
        <taxon>Hypocreomycetidae</taxon>
        <taxon>Hypocreales</taxon>
        <taxon>Nectriaceae</taxon>
        <taxon>Fusarium</taxon>
        <taxon>Fusarium tricinctum species complex</taxon>
    </lineage>
</organism>
<dbReference type="InterPro" id="IPR035940">
    <property type="entry name" value="CAP_sf"/>
</dbReference>
<keyword evidence="1" id="KW-1133">Transmembrane helix</keyword>
<dbReference type="Proteomes" id="UP000813427">
    <property type="component" value="Unassembled WGS sequence"/>
</dbReference>
<keyword evidence="1" id="KW-0472">Membrane</keyword>
<keyword evidence="4" id="KW-1185">Reference proteome</keyword>
<gene>
    <name evidence="3" type="ORF">BKA59DRAFT_469054</name>
</gene>
<evidence type="ECO:0000313" key="4">
    <source>
        <dbReference type="Proteomes" id="UP000813427"/>
    </source>
</evidence>
<evidence type="ECO:0000259" key="2">
    <source>
        <dbReference type="Pfam" id="PF00188"/>
    </source>
</evidence>
<dbReference type="InterPro" id="IPR014044">
    <property type="entry name" value="CAP_dom"/>
</dbReference>
<proteinExistence type="predicted"/>
<dbReference type="EMBL" id="JAGPXF010000002">
    <property type="protein sequence ID" value="KAH7256991.1"/>
    <property type="molecule type" value="Genomic_DNA"/>
</dbReference>
<keyword evidence="1" id="KW-0812">Transmembrane</keyword>
<comment type="caution">
    <text evidence="3">The sequence shown here is derived from an EMBL/GenBank/DDBJ whole genome shotgun (WGS) entry which is preliminary data.</text>
</comment>
<name>A0A8K0S171_9HYPO</name>
<evidence type="ECO:0000256" key="1">
    <source>
        <dbReference type="SAM" id="Phobius"/>
    </source>
</evidence>
<dbReference type="Pfam" id="PF00188">
    <property type="entry name" value="CAP"/>
    <property type="match status" value="1"/>
</dbReference>
<evidence type="ECO:0000313" key="3">
    <source>
        <dbReference type="EMBL" id="KAH7256991.1"/>
    </source>
</evidence>
<dbReference type="Gene3D" id="3.40.33.10">
    <property type="entry name" value="CAP"/>
    <property type="match status" value="1"/>
</dbReference>
<protein>
    <recommendedName>
        <fullName evidence="2">SCP domain-containing protein</fullName>
    </recommendedName>
</protein>
<feature type="domain" description="SCP" evidence="2">
    <location>
        <begin position="150"/>
        <end position="234"/>
    </location>
</feature>
<dbReference type="SUPFAM" id="SSF55797">
    <property type="entry name" value="PR-1-like"/>
    <property type="match status" value="1"/>
</dbReference>
<accession>A0A8K0S171</accession>
<dbReference type="AlphaFoldDB" id="A0A8K0S171"/>